<keyword evidence="3" id="KW-1185">Reference proteome</keyword>
<accession>A0A8J5XMS6</accession>
<comment type="caution">
    <text evidence="2">The sequence shown here is derived from an EMBL/GenBank/DDBJ whole genome shotgun (WGS) entry which is preliminary data.</text>
</comment>
<gene>
    <name evidence="2" type="ORF">KFE25_009559</name>
</gene>
<name>A0A8J5XMS6_DIALT</name>
<evidence type="ECO:0000256" key="1">
    <source>
        <dbReference type="SAM" id="MobiDB-lite"/>
    </source>
</evidence>
<feature type="compositionally biased region" description="Low complexity" evidence="1">
    <location>
        <begin position="102"/>
        <end position="112"/>
    </location>
</feature>
<evidence type="ECO:0000313" key="3">
    <source>
        <dbReference type="Proteomes" id="UP000751190"/>
    </source>
</evidence>
<evidence type="ECO:0000313" key="2">
    <source>
        <dbReference type="EMBL" id="KAG8471138.1"/>
    </source>
</evidence>
<sequence length="449" mass="46258">MLLVRARRAPRAPAGARSFFDEITADIAARARAMRRARTANVLRQLEPAQLLPSGTRACDEPNLARALNIVQAHAPAGGAWTAPALRAAAAHAARALDDAHAAAQPAPGATALSKMPVPPPEPDALPDLTPAPADLAPASLTFEAAADALAPLARIVAVQGALRQLDALLGGAAAGGGDAAAPTAPPAELRALGATPEALAGLLADAAFGAHGERVGAWVRIWRLGTRARAPGAEGVAEGNPMDMALTVDEAMVLTRRLEQSAAPGAAALLLALEDAMGTFSKRGHARELGGALSAGGGDERTDATVAASRKEDEGSSDVLQDDESGYVAPWLERAVADLADAPAARRPWHQRLPSLPRRAPRAERALRAHYKALALEPDAAGAIRADALARRPPAQLASSAALLEAAAASFHSFADEQRARAEARRDNRFYAAAFAAAVALDVTLSYI</sequence>
<feature type="compositionally biased region" description="Basic and acidic residues" evidence="1">
    <location>
        <begin position="299"/>
        <end position="315"/>
    </location>
</feature>
<reference evidence="2" key="1">
    <citation type="submission" date="2021-05" db="EMBL/GenBank/DDBJ databases">
        <title>The genome of the haptophyte Pavlova lutheri (Diacronema luteri, Pavlovales) - a model for lipid biosynthesis in eukaryotic algae.</title>
        <authorList>
            <person name="Hulatt C.J."/>
            <person name="Posewitz M.C."/>
        </authorList>
    </citation>
    <scope>NUCLEOTIDE SEQUENCE</scope>
    <source>
        <strain evidence="2">NIVA-4/92</strain>
    </source>
</reference>
<proteinExistence type="predicted"/>
<dbReference type="AlphaFoldDB" id="A0A8J5XMS6"/>
<feature type="region of interest" description="Disordered" evidence="1">
    <location>
        <begin position="292"/>
        <end position="323"/>
    </location>
</feature>
<feature type="region of interest" description="Disordered" evidence="1">
    <location>
        <begin position="99"/>
        <end position="133"/>
    </location>
</feature>
<dbReference type="EMBL" id="JAGTXO010000001">
    <property type="protein sequence ID" value="KAG8471138.1"/>
    <property type="molecule type" value="Genomic_DNA"/>
</dbReference>
<dbReference type="Proteomes" id="UP000751190">
    <property type="component" value="Unassembled WGS sequence"/>
</dbReference>
<protein>
    <submittedName>
        <fullName evidence="2">Uncharacterized protein</fullName>
    </submittedName>
</protein>
<organism evidence="2 3">
    <name type="scientific">Diacronema lutheri</name>
    <name type="common">Unicellular marine alga</name>
    <name type="synonym">Monochrysis lutheri</name>
    <dbReference type="NCBI Taxonomy" id="2081491"/>
    <lineage>
        <taxon>Eukaryota</taxon>
        <taxon>Haptista</taxon>
        <taxon>Haptophyta</taxon>
        <taxon>Pavlovophyceae</taxon>
        <taxon>Pavlovales</taxon>
        <taxon>Pavlovaceae</taxon>
        <taxon>Diacronema</taxon>
    </lineage>
</organism>